<dbReference type="Proteomes" id="UP000184076">
    <property type="component" value="Unassembled WGS sequence"/>
</dbReference>
<evidence type="ECO:0000259" key="2">
    <source>
        <dbReference type="Pfam" id="PF13579"/>
    </source>
</evidence>
<name>A0A1M4SQZ3_9BACT</name>
<protein>
    <submittedName>
        <fullName evidence="3">Glycosyltransferase involved in cell wall bisynthesis</fullName>
    </submittedName>
</protein>
<reference evidence="4" key="1">
    <citation type="submission" date="2016-11" db="EMBL/GenBank/DDBJ databases">
        <authorList>
            <person name="Varghese N."/>
            <person name="Submissions S."/>
        </authorList>
    </citation>
    <scope>NUCLEOTIDE SEQUENCE [LARGE SCALE GENOMIC DNA]</scope>
    <source>
        <strain evidence="4">DSM 9756</strain>
    </source>
</reference>
<dbReference type="SUPFAM" id="SSF53756">
    <property type="entry name" value="UDP-Glycosyltransferase/glycogen phosphorylase"/>
    <property type="match status" value="1"/>
</dbReference>
<dbReference type="InterPro" id="IPR028098">
    <property type="entry name" value="Glyco_trans_4-like_N"/>
</dbReference>
<organism evidence="3 4">
    <name type="scientific">Desulfacinum infernum DSM 9756</name>
    <dbReference type="NCBI Taxonomy" id="1121391"/>
    <lineage>
        <taxon>Bacteria</taxon>
        <taxon>Pseudomonadati</taxon>
        <taxon>Thermodesulfobacteriota</taxon>
        <taxon>Syntrophobacteria</taxon>
        <taxon>Syntrophobacterales</taxon>
        <taxon>Syntrophobacteraceae</taxon>
        <taxon>Desulfacinum</taxon>
    </lineage>
</organism>
<keyword evidence="3" id="KW-0808">Transferase</keyword>
<dbReference type="STRING" id="1121391.SAMN02745206_00162"/>
<dbReference type="Gene3D" id="3.40.50.2000">
    <property type="entry name" value="Glycogen Phosphorylase B"/>
    <property type="match status" value="2"/>
</dbReference>
<dbReference type="Pfam" id="PF00534">
    <property type="entry name" value="Glycos_transf_1"/>
    <property type="match status" value="1"/>
</dbReference>
<dbReference type="RefSeq" id="WP_073036022.1">
    <property type="nucleotide sequence ID" value="NZ_FQVB01000003.1"/>
</dbReference>
<evidence type="ECO:0000259" key="1">
    <source>
        <dbReference type="Pfam" id="PF00534"/>
    </source>
</evidence>
<evidence type="ECO:0000313" key="3">
    <source>
        <dbReference type="EMBL" id="SHE34608.1"/>
    </source>
</evidence>
<gene>
    <name evidence="3" type="ORF">SAMN02745206_00162</name>
</gene>
<dbReference type="InterPro" id="IPR001296">
    <property type="entry name" value="Glyco_trans_1"/>
</dbReference>
<accession>A0A1M4SQZ3</accession>
<proteinExistence type="predicted"/>
<keyword evidence="4" id="KW-1185">Reference proteome</keyword>
<dbReference type="PANTHER" id="PTHR12526">
    <property type="entry name" value="GLYCOSYLTRANSFERASE"/>
    <property type="match status" value="1"/>
</dbReference>
<dbReference type="EMBL" id="FQVB01000003">
    <property type="protein sequence ID" value="SHE34608.1"/>
    <property type="molecule type" value="Genomic_DNA"/>
</dbReference>
<evidence type="ECO:0000313" key="4">
    <source>
        <dbReference type="Proteomes" id="UP000184076"/>
    </source>
</evidence>
<dbReference type="AlphaFoldDB" id="A0A1M4SQZ3"/>
<feature type="domain" description="Glycosyltransferase subfamily 4-like N-terminal" evidence="2">
    <location>
        <begin position="21"/>
        <end position="175"/>
    </location>
</feature>
<dbReference type="Pfam" id="PF13579">
    <property type="entry name" value="Glyco_trans_4_4"/>
    <property type="match status" value="1"/>
</dbReference>
<dbReference type="CDD" id="cd03811">
    <property type="entry name" value="GT4_GT28_WabH-like"/>
    <property type="match status" value="1"/>
</dbReference>
<dbReference type="OrthoDB" id="9775208at2"/>
<feature type="domain" description="Glycosyl transferase family 1" evidence="1">
    <location>
        <begin position="202"/>
        <end position="352"/>
    </location>
</feature>
<dbReference type="GO" id="GO:0016757">
    <property type="term" value="F:glycosyltransferase activity"/>
    <property type="evidence" value="ECO:0007669"/>
    <property type="project" value="InterPro"/>
</dbReference>
<sequence length="383" mass="41608">MKTPDRSWRLALFLATSGHSGVDRIMKNLVGELGRRSIAVDLLQVEGHGPHFDRLPESVRRVPLGARHVNSCIPRLAWYLRTRKPSALLCDKDRVNRAAVVASRLAGYRGRLVLRVGTTVSKNLERRGPLHRQAQVFSIRRLYSRAHAVIVPSEGAAADLVRIGGFRDGFVRTVPSPVVSPELDALAGAPVEHPWFSDPSIPIVLGAGELCARKDFATLIRAFAEVRKDRECRLVILGKGRKRDELLGLAEDLRVSEHVWLPGFVGNPYAYMARASVFVLSSVCEGSPVVLMEALSLGTPVVSADCPSGPREILQAGRLGPLVPVGAHQAMAEAILRVLDSPPPRKALQEAALQFHVSRAADAYLHLLGYPGCSMGGGRENPA</sequence>